<comment type="caution">
    <text evidence="4">The sequence shown here is derived from an EMBL/GenBank/DDBJ whole genome shotgun (WGS) entry which is preliminary data.</text>
</comment>
<evidence type="ECO:0000256" key="1">
    <source>
        <dbReference type="SAM" id="MobiDB-lite"/>
    </source>
</evidence>
<dbReference type="EMBL" id="JAEQNC010000008">
    <property type="protein sequence ID" value="MBL0373402.1"/>
    <property type="molecule type" value="Genomic_DNA"/>
</dbReference>
<dbReference type="Pfam" id="PF03428">
    <property type="entry name" value="RP-C"/>
    <property type="match status" value="1"/>
</dbReference>
<evidence type="ECO:0000259" key="3">
    <source>
        <dbReference type="Pfam" id="PF11800"/>
    </source>
</evidence>
<dbReference type="AlphaFoldDB" id="A0A937CQT1"/>
<gene>
    <name evidence="4" type="ORF">JJB09_15295</name>
</gene>
<dbReference type="RefSeq" id="WP_201659828.1">
    <property type="nucleotide sequence ID" value="NZ_JAEQNC010000008.1"/>
</dbReference>
<feature type="compositionally biased region" description="Basic and acidic residues" evidence="1">
    <location>
        <begin position="302"/>
        <end position="311"/>
    </location>
</feature>
<accession>A0A937CQT1</accession>
<keyword evidence="5" id="KW-1185">Reference proteome</keyword>
<dbReference type="Gene3D" id="1.10.10.10">
    <property type="entry name" value="Winged helix-like DNA-binding domain superfamily/Winged helix DNA-binding domain"/>
    <property type="match status" value="1"/>
</dbReference>
<dbReference type="NCBIfam" id="NF010396">
    <property type="entry name" value="PRK13824.1"/>
    <property type="match status" value="1"/>
</dbReference>
<dbReference type="Proteomes" id="UP000633219">
    <property type="component" value="Unassembled WGS sequence"/>
</dbReference>
<dbReference type="InterPro" id="IPR005090">
    <property type="entry name" value="RepC_N"/>
</dbReference>
<proteinExistence type="predicted"/>
<dbReference type="NCBIfam" id="NF040974">
    <property type="entry name" value="RepABC_RepC"/>
    <property type="match status" value="1"/>
</dbReference>
<protein>
    <submittedName>
        <fullName evidence="4">Replication initiation protein RepC</fullName>
    </submittedName>
</protein>
<sequence length="439" mass="48080">MQTGNVTTPFGRRPMSLAMLANQTKAGNIDVAKATDKWRLYRALCEARLRLGVTDRAMALLNALLSFYPHTELSVENGLIVFPSNAQLSLRAHGMAEQTIRRHLAGLIDAGLLTRKDSANGKRYARRDGAGDVNEAFGFSLAPLLARAEEIEAIASQVVAERVEFQRLKERLTICRRDVSKLIMTALDEQAPGDWQAMHLHFRALVDALPRSPSMHQVAETLDEMELLREEVVNRLEMQIKSENHSVNPLQNERHIQNSKPESISELEPRFDTKLGRDQHVKTTDAPEAPDVIVNEYPGGEGRSDPEPMRRRWREPQDGAAAAAGRSFPLGMVLQACPDIAMYAPGGAIDGWRDLMGAAVVVRSMLGVSPSAYQEACEVLGAENAATVMACILERAGHINSAGGYLRTLTERARKGEFGLGPMLMASLKANGGNARKAG</sequence>
<evidence type="ECO:0000313" key="4">
    <source>
        <dbReference type="EMBL" id="MBL0373402.1"/>
    </source>
</evidence>
<feature type="region of interest" description="Disordered" evidence="1">
    <location>
        <begin position="291"/>
        <end position="311"/>
    </location>
</feature>
<feature type="domain" description="Plasmid replication protein C C-terminal" evidence="3">
    <location>
        <begin position="329"/>
        <end position="429"/>
    </location>
</feature>
<name>A0A937CQT1_9HYPH</name>
<dbReference type="InterPro" id="IPR036388">
    <property type="entry name" value="WH-like_DNA-bd_sf"/>
</dbReference>
<dbReference type="InterPro" id="IPR047611">
    <property type="entry name" value="RepABC_RepC"/>
</dbReference>
<dbReference type="InterPro" id="IPR021760">
    <property type="entry name" value="RepC_C"/>
</dbReference>
<reference evidence="4" key="1">
    <citation type="submission" date="2021-01" db="EMBL/GenBank/DDBJ databases">
        <title>Rhizobium sp. strain KVB221 16S ribosomal RNA gene Genome sequencing and assembly.</title>
        <authorList>
            <person name="Kang M."/>
        </authorList>
    </citation>
    <scope>NUCLEOTIDE SEQUENCE</scope>
    <source>
        <strain evidence="4">KVB221</strain>
    </source>
</reference>
<feature type="domain" description="Plasmid replication protein C N-terminal" evidence="2">
    <location>
        <begin position="13"/>
        <end position="186"/>
    </location>
</feature>
<dbReference type="Pfam" id="PF11800">
    <property type="entry name" value="RP-C_C"/>
    <property type="match status" value="1"/>
</dbReference>
<evidence type="ECO:0000313" key="5">
    <source>
        <dbReference type="Proteomes" id="UP000633219"/>
    </source>
</evidence>
<evidence type="ECO:0000259" key="2">
    <source>
        <dbReference type="Pfam" id="PF03428"/>
    </source>
</evidence>
<organism evidence="4 5">
    <name type="scientific">Rhizobium setariae</name>
    <dbReference type="NCBI Taxonomy" id="2801340"/>
    <lineage>
        <taxon>Bacteria</taxon>
        <taxon>Pseudomonadati</taxon>
        <taxon>Pseudomonadota</taxon>
        <taxon>Alphaproteobacteria</taxon>
        <taxon>Hyphomicrobiales</taxon>
        <taxon>Rhizobiaceae</taxon>
        <taxon>Rhizobium/Agrobacterium group</taxon>
        <taxon>Rhizobium</taxon>
    </lineage>
</organism>